<evidence type="ECO:0000313" key="1">
    <source>
        <dbReference type="EMBL" id="SPL69195.1"/>
    </source>
</evidence>
<evidence type="ECO:0008006" key="3">
    <source>
        <dbReference type="Google" id="ProtNLM"/>
    </source>
</evidence>
<protein>
    <recommendedName>
        <fullName evidence="3">SCP-2 sterol transfer family protein</fullName>
    </recommendedName>
</protein>
<proteinExistence type="predicted"/>
<dbReference type="InParanoid" id="A0A2U3MV08"/>
<dbReference type="Gene3D" id="3.30.1050.10">
    <property type="entry name" value="SCP2 sterol-binding domain"/>
    <property type="match status" value="1"/>
</dbReference>
<organism evidence="1 2">
    <name type="scientific">Acinetobacter stercoris</name>
    <dbReference type="NCBI Taxonomy" id="2126983"/>
    <lineage>
        <taxon>Bacteria</taxon>
        <taxon>Pseudomonadati</taxon>
        <taxon>Pseudomonadota</taxon>
        <taxon>Gammaproteobacteria</taxon>
        <taxon>Moraxellales</taxon>
        <taxon>Moraxellaceae</taxon>
        <taxon>Acinetobacter</taxon>
    </lineage>
</organism>
<dbReference type="AlphaFoldDB" id="A0A2U3MV08"/>
<gene>
    <name evidence="1" type="ORF">KPC_0373</name>
</gene>
<accession>A0A2U3MV08</accession>
<name>A0A2U3MV08_9GAMM</name>
<dbReference type="EMBL" id="OOGT01000009">
    <property type="protein sequence ID" value="SPL69195.1"/>
    <property type="molecule type" value="Genomic_DNA"/>
</dbReference>
<dbReference type="InterPro" id="IPR036527">
    <property type="entry name" value="SCP2_sterol-bd_dom_sf"/>
</dbReference>
<evidence type="ECO:0000313" key="2">
    <source>
        <dbReference type="Proteomes" id="UP000245974"/>
    </source>
</evidence>
<dbReference type="Proteomes" id="UP000245974">
    <property type="component" value="Unassembled WGS sequence"/>
</dbReference>
<sequence>MPFFSLVSLDNFVIQSLDLKITSYARIRHDFQIKTTGLNVMKLSSIPVVKLPVVDATTDPLDLLVLGLALRMKQLARTSPKFIELTHDRQFRIQIGTDLGVARQIIVDNGQIDTVSGTPEQADFILQFADSEHGVKTLMKGDPTAFMTGMQNGSIKMEGDFGLLVWFNQVAKLIPPKVPKPVKEKIRVARQFLKEKLGR</sequence>
<keyword evidence="2" id="KW-1185">Reference proteome</keyword>
<reference evidence="2" key="1">
    <citation type="submission" date="2018-03" db="EMBL/GenBank/DDBJ databases">
        <authorList>
            <person name="Blom J."/>
        </authorList>
    </citation>
    <scope>NUCLEOTIDE SEQUENCE [LARGE SCALE GENOMIC DNA]</scope>
    <source>
        <strain evidence="2">KPC-SM-21</strain>
    </source>
</reference>